<gene>
    <name evidence="5" type="ORF">JQ615_10280</name>
</gene>
<dbReference type="SUPFAM" id="SSF51905">
    <property type="entry name" value="FAD/NAD(P)-binding domain"/>
    <property type="match status" value="3"/>
</dbReference>
<dbReference type="Proteomes" id="UP001315278">
    <property type="component" value="Unassembled WGS sequence"/>
</dbReference>
<dbReference type="InterPro" id="IPR036188">
    <property type="entry name" value="FAD/NAD-bd_sf"/>
</dbReference>
<dbReference type="Gene3D" id="3.50.50.60">
    <property type="entry name" value="FAD/NAD(P)-binding domain"/>
    <property type="match status" value="2"/>
</dbReference>
<reference evidence="6" key="1">
    <citation type="journal article" date="2021" name="ISME J.">
        <title>Evolutionary origin and ecological implication of a unique nif island in free-living Bradyrhizobium lineages.</title>
        <authorList>
            <person name="Tao J."/>
        </authorList>
    </citation>
    <scope>NUCLEOTIDE SEQUENCE [LARGE SCALE GENOMIC DNA]</scope>
    <source>
        <strain evidence="6">SZCCT0434</strain>
    </source>
</reference>
<evidence type="ECO:0000313" key="5">
    <source>
        <dbReference type="EMBL" id="MBR0795776.1"/>
    </source>
</evidence>
<keyword evidence="2" id="KW-0274">FAD</keyword>
<keyword evidence="1" id="KW-0285">Flavoprotein</keyword>
<evidence type="ECO:0000256" key="3">
    <source>
        <dbReference type="ARBA" id="ARBA00022857"/>
    </source>
</evidence>
<dbReference type="Pfam" id="PF00743">
    <property type="entry name" value="FMO-like"/>
    <property type="match status" value="1"/>
</dbReference>
<proteinExistence type="predicted"/>
<protein>
    <submittedName>
        <fullName evidence="5">NAD(P)/FAD-dependent oxidoreductase</fullName>
    </submittedName>
</protein>
<evidence type="ECO:0000256" key="2">
    <source>
        <dbReference type="ARBA" id="ARBA00022827"/>
    </source>
</evidence>
<evidence type="ECO:0000256" key="1">
    <source>
        <dbReference type="ARBA" id="ARBA00022630"/>
    </source>
</evidence>
<dbReference type="PANTHER" id="PTHR43098">
    <property type="entry name" value="L-ORNITHINE N(5)-MONOOXYGENASE-RELATED"/>
    <property type="match status" value="1"/>
</dbReference>
<name>A0ABS5FG60_9BRAD</name>
<comment type="caution">
    <text evidence="5">The sequence shown here is derived from an EMBL/GenBank/DDBJ whole genome shotgun (WGS) entry which is preliminary data.</text>
</comment>
<dbReference type="InterPro" id="IPR050775">
    <property type="entry name" value="FAD-binding_Monooxygenases"/>
</dbReference>
<sequence>MAATRQHHTSPETAALDYDVIIIGAGLSGMYQLHRLREIGLKARIFETGTDVGGTWYWNRYPGARFDSESYSYGYSFSKELLQEWEWSEHFAGQPETLRYCNYVADKFDLRRDIQFESRVTAAIYQGDTRSWEITLASGARSTCRFLVTAVGPLSTPTLPRIEGRDDFEGQSFHTARWPKEKVHFAGKRVAVIGTGATGIQTIQTIACEVGHLTVFQRTANWAAPLHNGKIDAETQRRIKAGYGEIFARCKETFACFVHTPDPRGAFEVSDAEREAFYEKLYGERGFGIWQGNFKDILIDRKANATISDFVARKIRERVKDPDVAEKLIPKNHGFGTRRLPLETFYYEVYNRDNVELVDLVATPIERITRDGIRTSEKDYAFDIIIYATGFDAITGSFDKIDVRGANGARLRDKWQHGPETYLGLMVDGFPNMMMLMGPHTALGNIPRSIEYSVDWVTGLIRFAIDNELTFLDATPEGTAGWTDHVKALGVGLLSNEVDSWMTGINRNVEGKQTRIVARYSGSAPAYRERCDAVAARGYDELRME</sequence>
<keyword evidence="4" id="KW-0560">Oxidoreductase</keyword>
<evidence type="ECO:0000256" key="4">
    <source>
        <dbReference type="ARBA" id="ARBA00023002"/>
    </source>
</evidence>
<organism evidence="5 6">
    <name type="scientific">Bradyrhizobium jicamae</name>
    <dbReference type="NCBI Taxonomy" id="280332"/>
    <lineage>
        <taxon>Bacteria</taxon>
        <taxon>Pseudomonadati</taxon>
        <taxon>Pseudomonadota</taxon>
        <taxon>Alphaproteobacteria</taxon>
        <taxon>Hyphomicrobiales</taxon>
        <taxon>Nitrobacteraceae</taxon>
        <taxon>Bradyrhizobium</taxon>
    </lineage>
</organism>
<keyword evidence="6" id="KW-1185">Reference proteome</keyword>
<keyword evidence="3" id="KW-0521">NADP</keyword>
<dbReference type="EMBL" id="JAFCJH010000008">
    <property type="protein sequence ID" value="MBR0795776.1"/>
    <property type="molecule type" value="Genomic_DNA"/>
</dbReference>
<dbReference type="PANTHER" id="PTHR43098:SF5">
    <property type="entry name" value="DUAL-FUNCTIONAL MONOOXYGENASE_METHYLTRANSFERASE PSOF"/>
    <property type="match status" value="1"/>
</dbReference>
<dbReference type="RefSeq" id="WP_212492485.1">
    <property type="nucleotide sequence ID" value="NZ_JAFCJH010000008.1"/>
</dbReference>
<dbReference type="InterPro" id="IPR020946">
    <property type="entry name" value="Flavin_mOase-like"/>
</dbReference>
<accession>A0ABS5FG60</accession>
<evidence type="ECO:0000313" key="6">
    <source>
        <dbReference type="Proteomes" id="UP001315278"/>
    </source>
</evidence>